<feature type="region of interest" description="Disordered" evidence="2">
    <location>
        <begin position="420"/>
        <end position="439"/>
    </location>
</feature>
<dbReference type="Pfam" id="PF00128">
    <property type="entry name" value="Alpha-amylase"/>
    <property type="match status" value="1"/>
</dbReference>
<dbReference type="PANTHER" id="PTHR10357">
    <property type="entry name" value="ALPHA-AMYLASE FAMILY MEMBER"/>
    <property type="match status" value="1"/>
</dbReference>
<keyword evidence="3" id="KW-0732">Signal</keyword>
<proteinExistence type="inferred from homology"/>
<evidence type="ECO:0000313" key="6">
    <source>
        <dbReference type="EMBL" id="MCU6715834.1"/>
    </source>
</evidence>
<evidence type="ECO:0000259" key="4">
    <source>
        <dbReference type="SMART" id="SM00642"/>
    </source>
</evidence>
<organism evidence="5 7">
    <name type="scientific">Roseburia amylophila</name>
    <dbReference type="NCBI Taxonomy" id="2981794"/>
    <lineage>
        <taxon>Bacteria</taxon>
        <taxon>Bacillati</taxon>
        <taxon>Bacillota</taxon>
        <taxon>Clostridia</taxon>
        <taxon>Lachnospirales</taxon>
        <taxon>Lachnospiraceae</taxon>
        <taxon>Roseburia</taxon>
    </lineage>
</organism>
<dbReference type="SUPFAM" id="SSF51445">
    <property type="entry name" value="(Trans)glycosidases"/>
    <property type="match status" value="1"/>
</dbReference>
<protein>
    <submittedName>
        <fullName evidence="5 6">Alpha-amylase</fullName>
    </submittedName>
</protein>
<feature type="chain" id="PRO_5043363706" evidence="3">
    <location>
        <begin position="22"/>
        <end position="570"/>
    </location>
</feature>
<sequence length="570" mass="63302">MKKRLQALLLAFCLTLGTIGAGCGGRQDNNAAGTETAAATETEKTASVEDSAMAKANAGELNIIDDKYRTYYEVFLYSFYDSDGDGIGDIQGLIDKLDYINDGDDSTDTDLGCNGIWLMPIMPSPTYHKYDISDYENIDEQYGTIDDFKQLIEACHKRGIRVIIDFPINHTSSKHPWFTQAVEYLEGLSDGQQPDSSVCPYVDYYNFTTDQLSSVYYKAGSSNWYYEGKFWSEMPDLNLDCEAVRAEFDEITSFWMDLGVDGFRMDGAKEYFSDNTTENVEVLKWFNDMVKAKDENSYIVAEVWTDRETYAKYLESGIDSVFNFDFGDGDGIIANAVKGSSESGAKGYANVCGKMDELLSQYNENYIDAPFYTNHDMARGAGYYSGEYKAAQIKTAGAMNLMMSGNVFLYYGEEIGMKGSGKDENKRAPMQWSSDASAEGMCKGPDGMESIKMTNGSLEDQQDDPDSIYNYFKQAIRLRNRYPEIARGIAANVENLSDKNIAAITKTYDGKTTLLVFNLSQETQKVDISGVDLGGEGTIGGMLLTGEDTITLDNNELTLPSYSMALITVE</sequence>
<dbReference type="EMBL" id="JAOQKI010000001">
    <property type="protein sequence ID" value="MCU6715834.1"/>
    <property type="molecule type" value="Genomic_DNA"/>
</dbReference>
<dbReference type="InterPro" id="IPR045857">
    <property type="entry name" value="O16G_dom_2"/>
</dbReference>
<dbReference type="PANTHER" id="PTHR10357:SF179">
    <property type="entry name" value="NEUTRAL AND BASIC AMINO ACID TRANSPORT PROTEIN RBAT"/>
    <property type="match status" value="1"/>
</dbReference>
<dbReference type="GO" id="GO:0004556">
    <property type="term" value="F:alpha-amylase activity"/>
    <property type="evidence" value="ECO:0007669"/>
    <property type="project" value="TreeGrafter"/>
</dbReference>
<dbReference type="InterPro" id="IPR017853">
    <property type="entry name" value="GH"/>
</dbReference>
<evidence type="ECO:0000313" key="7">
    <source>
        <dbReference type="Proteomes" id="UP001198893"/>
    </source>
</evidence>
<dbReference type="Proteomes" id="UP001209666">
    <property type="component" value="Unassembled WGS sequence"/>
</dbReference>
<keyword evidence="8" id="KW-1185">Reference proteome</keyword>
<gene>
    <name evidence="5" type="ORF">LKD47_12850</name>
    <name evidence="6" type="ORF">OCV43_00910</name>
</gene>
<evidence type="ECO:0000313" key="5">
    <source>
        <dbReference type="EMBL" id="MCC2243165.1"/>
    </source>
</evidence>
<reference evidence="6" key="3">
    <citation type="submission" date="2022-09" db="EMBL/GenBank/DDBJ databases">
        <authorList>
            <person name="Hitch T.C.A."/>
        </authorList>
    </citation>
    <scope>NUCLEOTIDE SEQUENCE</scope>
    <source>
        <strain evidence="6">Sanger_19</strain>
    </source>
</reference>
<dbReference type="SUPFAM" id="SSF51011">
    <property type="entry name" value="Glycosyl hydrolase domain"/>
    <property type="match status" value="1"/>
</dbReference>
<dbReference type="InterPro" id="IPR006047">
    <property type="entry name" value="GH13_cat_dom"/>
</dbReference>
<dbReference type="Gene3D" id="3.20.20.80">
    <property type="entry name" value="Glycosidases"/>
    <property type="match status" value="1"/>
</dbReference>
<feature type="signal peptide" evidence="3">
    <location>
        <begin position="1"/>
        <end position="21"/>
    </location>
</feature>
<dbReference type="AlphaFoldDB" id="A0AAW4WM10"/>
<evidence type="ECO:0000256" key="2">
    <source>
        <dbReference type="SAM" id="MobiDB-lite"/>
    </source>
</evidence>
<dbReference type="GO" id="GO:0009313">
    <property type="term" value="P:oligosaccharide catabolic process"/>
    <property type="evidence" value="ECO:0007669"/>
    <property type="project" value="TreeGrafter"/>
</dbReference>
<evidence type="ECO:0000256" key="1">
    <source>
        <dbReference type="ARBA" id="ARBA00008061"/>
    </source>
</evidence>
<accession>A0AAW4WM10</accession>
<comment type="caution">
    <text evidence="5">The sequence shown here is derived from an EMBL/GenBank/DDBJ whole genome shotgun (WGS) entry which is preliminary data.</text>
</comment>
<reference evidence="5" key="2">
    <citation type="submission" date="2021-10" db="EMBL/GenBank/DDBJ databases">
        <title>Anaerobic single-cell dispensing facilitates the cultivation of human gut bacteria.</title>
        <authorList>
            <person name="Afrizal A."/>
        </authorList>
    </citation>
    <scope>NUCLEOTIDE SEQUENCE</scope>
    <source>
        <strain evidence="5">CLA-AA-H204</strain>
    </source>
</reference>
<keyword evidence="6" id="KW-0378">Hydrolase</keyword>
<name>A0AAW4WM10_9FIRM</name>
<dbReference type="PROSITE" id="PS51257">
    <property type="entry name" value="PROKAR_LIPOPROTEIN"/>
    <property type="match status" value="1"/>
</dbReference>
<comment type="similarity">
    <text evidence="1">Belongs to the glycosyl hydrolase 13 family.</text>
</comment>
<dbReference type="Proteomes" id="UP001198893">
    <property type="component" value="Unassembled WGS sequence"/>
</dbReference>
<dbReference type="RefSeq" id="WP_227710677.1">
    <property type="nucleotide sequence ID" value="NZ_JAJEQW010000016.1"/>
</dbReference>
<evidence type="ECO:0000256" key="3">
    <source>
        <dbReference type="SAM" id="SignalP"/>
    </source>
</evidence>
<feature type="domain" description="Glycosyl hydrolase family 13 catalytic" evidence="4">
    <location>
        <begin position="73"/>
        <end position="479"/>
    </location>
</feature>
<dbReference type="Gene3D" id="3.90.400.10">
    <property type="entry name" value="Oligo-1,6-glucosidase, Domain 2"/>
    <property type="match status" value="1"/>
</dbReference>
<dbReference type="EMBL" id="JAJEQW010000016">
    <property type="protein sequence ID" value="MCC2243165.1"/>
    <property type="molecule type" value="Genomic_DNA"/>
</dbReference>
<dbReference type="CDD" id="cd11316">
    <property type="entry name" value="AmyAc_bac2_AmyA"/>
    <property type="match status" value="1"/>
</dbReference>
<evidence type="ECO:0000313" key="8">
    <source>
        <dbReference type="Proteomes" id="UP001209666"/>
    </source>
</evidence>
<reference evidence="6 8" key="1">
    <citation type="journal article" date="2021" name="ISME Commun">
        <title>Automated analysis of genomic sequences facilitates high-throughput and comprehensive description of bacteria.</title>
        <authorList>
            <person name="Hitch T.C.A."/>
        </authorList>
    </citation>
    <scope>NUCLEOTIDE SEQUENCE [LARGE SCALE GENOMIC DNA]</scope>
    <source>
        <strain evidence="6 8">Sanger_19</strain>
    </source>
</reference>
<dbReference type="SMART" id="SM00642">
    <property type="entry name" value="Aamy"/>
    <property type="match status" value="1"/>
</dbReference>